<evidence type="ECO:0000256" key="1">
    <source>
        <dbReference type="SAM" id="Phobius"/>
    </source>
</evidence>
<proteinExistence type="predicted"/>
<reference evidence="2 3" key="1">
    <citation type="submission" date="2016-10" db="EMBL/GenBank/DDBJ databases">
        <authorList>
            <person name="de Groot N.N."/>
        </authorList>
    </citation>
    <scope>NUCLEOTIDE SEQUENCE [LARGE SCALE GENOMIC DNA]</scope>
    <source>
        <strain evidence="2 3">DSM 1283</strain>
    </source>
</reference>
<feature type="transmembrane region" description="Helical" evidence="1">
    <location>
        <begin position="12"/>
        <end position="31"/>
    </location>
</feature>
<dbReference type="RefSeq" id="WP_091686980.1">
    <property type="nucleotide sequence ID" value="NZ_BAABFM010000023.1"/>
</dbReference>
<gene>
    <name evidence="2" type="ORF">SAMN04489757_11816</name>
</gene>
<dbReference type="STRING" id="1527.SAMN04489757_11816"/>
<keyword evidence="3" id="KW-1185">Reference proteome</keyword>
<evidence type="ECO:0000313" key="3">
    <source>
        <dbReference type="Proteomes" id="UP000198806"/>
    </source>
</evidence>
<dbReference type="Proteomes" id="UP000198806">
    <property type="component" value="Unassembled WGS sequence"/>
</dbReference>
<dbReference type="AlphaFoldDB" id="A0A1I5G8U4"/>
<keyword evidence="1" id="KW-0812">Transmembrane</keyword>
<dbReference type="EMBL" id="FOWD01000018">
    <property type="protein sequence ID" value="SFO32427.1"/>
    <property type="molecule type" value="Genomic_DNA"/>
</dbReference>
<keyword evidence="1" id="KW-1133">Transmembrane helix</keyword>
<evidence type="ECO:0000313" key="2">
    <source>
        <dbReference type="EMBL" id="SFO32427.1"/>
    </source>
</evidence>
<accession>A0A1I5G8U4</accession>
<protein>
    <submittedName>
        <fullName evidence="2">Uncharacterized protein</fullName>
    </submittedName>
</protein>
<keyword evidence="1" id="KW-0472">Membrane</keyword>
<name>A0A1I5G8U4_9FIRM</name>
<sequence length="148" mass="17342">MTRKYIDKKIGTIILFVLLLLLASGVLYYHINKKDNIIHVTGEANNVFTNEYFKNLVEIEDTPRRLSIKDKDKLQVICQALSELRLTEVKERETDPTRVKVGHSFYRFNYSDGSYRSIAILSNQIFVDDKVFEASDDKFNDLIREQFK</sequence>
<organism evidence="2 3">
    <name type="scientific">Anaerocolumna aminovalerica</name>
    <dbReference type="NCBI Taxonomy" id="1527"/>
    <lineage>
        <taxon>Bacteria</taxon>
        <taxon>Bacillati</taxon>
        <taxon>Bacillota</taxon>
        <taxon>Clostridia</taxon>
        <taxon>Lachnospirales</taxon>
        <taxon>Lachnospiraceae</taxon>
        <taxon>Anaerocolumna</taxon>
    </lineage>
</organism>